<dbReference type="AlphaFoldDB" id="A0A1W2ANY8"/>
<dbReference type="Gene3D" id="1.10.260.40">
    <property type="entry name" value="lambda repressor-like DNA-binding domains"/>
    <property type="match status" value="1"/>
</dbReference>
<proteinExistence type="predicted"/>
<evidence type="ECO:0000313" key="3">
    <source>
        <dbReference type="Proteomes" id="UP000192708"/>
    </source>
</evidence>
<dbReference type="PANTHER" id="PTHR43236">
    <property type="entry name" value="ANTITOXIN HIGA1"/>
    <property type="match status" value="1"/>
</dbReference>
<dbReference type="InterPro" id="IPR052345">
    <property type="entry name" value="Rad_response_metalloprotease"/>
</dbReference>
<protein>
    <submittedName>
        <fullName evidence="2">Helix-turn-helix</fullName>
    </submittedName>
</protein>
<dbReference type="GO" id="GO:0003677">
    <property type="term" value="F:DNA binding"/>
    <property type="evidence" value="ECO:0007669"/>
    <property type="project" value="InterPro"/>
</dbReference>
<feature type="domain" description="HTH cro/C1-type" evidence="1">
    <location>
        <begin position="10"/>
        <end position="64"/>
    </location>
</feature>
<keyword evidence="3" id="KW-1185">Reference proteome</keyword>
<dbReference type="CDD" id="cd00093">
    <property type="entry name" value="HTH_XRE"/>
    <property type="match status" value="1"/>
</dbReference>
<evidence type="ECO:0000259" key="1">
    <source>
        <dbReference type="PROSITE" id="PS50943"/>
    </source>
</evidence>
<dbReference type="Proteomes" id="UP000192708">
    <property type="component" value="Unassembled WGS sequence"/>
</dbReference>
<sequence>MKKIINTASVRSVLTSKGWDQKRLSKELGVSSQAITNWLKGVDFPRPDKLLKLSITLSLPFSDLVHTPNIELPVVAFRKRAGTKTTQDHIERAQLTGALLRPLVPYLYPLNSLRTKINSPSLEYLDLQKAVASVREKLGIKIGSIVSYNQLIKEFSNNDAVIVPVMWGIKSKHENALHILLKSEKITFVFLNLDTYIEDFKFWMAHELAHVFTPELAGTNEGEDYADAFAGALLFPRELAEETYLKAVTKPTSSAQIKVLQEYAHEHQISLHSIFLQVGSYAKALNLAALKIDSKSIHATRCMSRGKLVNQILFNPTPPEPKTYMATANKIFQSSFFDALKKMIVEKGTGSGYLQQILDISIGDATALHQELIGK</sequence>
<dbReference type="SMART" id="SM00530">
    <property type="entry name" value="HTH_XRE"/>
    <property type="match status" value="1"/>
</dbReference>
<name>A0A1W2ANY8_9BURK</name>
<dbReference type="InterPro" id="IPR001387">
    <property type="entry name" value="Cro/C1-type_HTH"/>
</dbReference>
<dbReference type="PANTHER" id="PTHR43236:SF2">
    <property type="entry name" value="BLL0069 PROTEIN"/>
    <property type="match status" value="1"/>
</dbReference>
<dbReference type="EMBL" id="FWXJ01000009">
    <property type="protein sequence ID" value="SMC62383.1"/>
    <property type="molecule type" value="Genomic_DNA"/>
</dbReference>
<dbReference type="STRING" id="1938817.SAMN06296008_109116"/>
<dbReference type="RefSeq" id="WP_084283900.1">
    <property type="nucleotide sequence ID" value="NZ_FWXJ01000009.1"/>
</dbReference>
<dbReference type="Pfam" id="PF01381">
    <property type="entry name" value="HTH_3"/>
    <property type="match status" value="1"/>
</dbReference>
<dbReference type="OrthoDB" id="9124406at2"/>
<gene>
    <name evidence="2" type="ORF">SAMN06296008_109116</name>
</gene>
<dbReference type="PROSITE" id="PS50943">
    <property type="entry name" value="HTH_CROC1"/>
    <property type="match status" value="1"/>
</dbReference>
<dbReference type="InterPro" id="IPR010982">
    <property type="entry name" value="Lambda_DNA-bd_dom_sf"/>
</dbReference>
<reference evidence="2 3" key="1">
    <citation type="submission" date="2017-04" db="EMBL/GenBank/DDBJ databases">
        <authorList>
            <person name="Afonso C.L."/>
            <person name="Miller P.J."/>
            <person name="Scott M.A."/>
            <person name="Spackman E."/>
            <person name="Goraichik I."/>
            <person name="Dimitrov K.M."/>
            <person name="Suarez D.L."/>
            <person name="Swayne D.E."/>
        </authorList>
    </citation>
    <scope>NUCLEOTIDE SEQUENCE [LARGE SCALE GENOMIC DNA]</scope>
    <source>
        <strain evidence="2 3">VK13</strain>
    </source>
</reference>
<organism evidence="2 3">
    <name type="scientific">Polynucleobacter kasalickyi</name>
    <dbReference type="NCBI Taxonomy" id="1938817"/>
    <lineage>
        <taxon>Bacteria</taxon>
        <taxon>Pseudomonadati</taxon>
        <taxon>Pseudomonadota</taxon>
        <taxon>Betaproteobacteria</taxon>
        <taxon>Burkholderiales</taxon>
        <taxon>Burkholderiaceae</taxon>
        <taxon>Polynucleobacter</taxon>
    </lineage>
</organism>
<accession>A0A1W2ANY8</accession>
<evidence type="ECO:0000313" key="2">
    <source>
        <dbReference type="EMBL" id="SMC62383.1"/>
    </source>
</evidence>
<dbReference type="SUPFAM" id="SSF47413">
    <property type="entry name" value="lambda repressor-like DNA-binding domains"/>
    <property type="match status" value="1"/>
</dbReference>